<organism evidence="4 5">
    <name type="scientific">Agrocybe pediades</name>
    <dbReference type="NCBI Taxonomy" id="84607"/>
    <lineage>
        <taxon>Eukaryota</taxon>
        <taxon>Fungi</taxon>
        <taxon>Dikarya</taxon>
        <taxon>Basidiomycota</taxon>
        <taxon>Agaricomycotina</taxon>
        <taxon>Agaricomycetes</taxon>
        <taxon>Agaricomycetidae</taxon>
        <taxon>Agaricales</taxon>
        <taxon>Agaricineae</taxon>
        <taxon>Strophariaceae</taxon>
        <taxon>Agrocybe</taxon>
    </lineage>
</organism>
<dbReference type="InterPro" id="IPR045338">
    <property type="entry name" value="DUF6535"/>
</dbReference>
<keyword evidence="2" id="KW-1133">Transmembrane helix</keyword>
<name>A0A8H4QKU7_9AGAR</name>
<keyword evidence="2" id="KW-0472">Membrane</keyword>
<feature type="transmembrane region" description="Helical" evidence="2">
    <location>
        <begin position="267"/>
        <end position="290"/>
    </location>
</feature>
<feature type="compositionally biased region" description="Polar residues" evidence="1">
    <location>
        <begin position="1"/>
        <end position="19"/>
    </location>
</feature>
<evidence type="ECO:0000313" key="5">
    <source>
        <dbReference type="Proteomes" id="UP000521872"/>
    </source>
</evidence>
<feature type="transmembrane region" description="Helical" evidence="2">
    <location>
        <begin position="355"/>
        <end position="381"/>
    </location>
</feature>
<feature type="domain" description="DUF6535" evidence="3">
    <location>
        <begin position="165"/>
        <end position="347"/>
    </location>
</feature>
<comment type="caution">
    <text evidence="4">The sequence shown here is derived from an EMBL/GenBank/DDBJ whole genome shotgun (WGS) entry which is preliminary data.</text>
</comment>
<feature type="transmembrane region" description="Helical" evidence="2">
    <location>
        <begin position="320"/>
        <end position="343"/>
    </location>
</feature>
<dbReference type="AlphaFoldDB" id="A0A8H4QKU7"/>
<keyword evidence="5" id="KW-1185">Reference proteome</keyword>
<feature type="transmembrane region" description="Helical" evidence="2">
    <location>
        <begin position="401"/>
        <end position="422"/>
    </location>
</feature>
<keyword evidence="2" id="KW-0812">Transmembrane</keyword>
<feature type="compositionally biased region" description="Low complexity" evidence="1">
    <location>
        <begin position="704"/>
        <end position="716"/>
    </location>
</feature>
<gene>
    <name evidence="4" type="ORF">D9613_003859</name>
</gene>
<evidence type="ECO:0000259" key="3">
    <source>
        <dbReference type="Pfam" id="PF20153"/>
    </source>
</evidence>
<evidence type="ECO:0000256" key="2">
    <source>
        <dbReference type="SAM" id="Phobius"/>
    </source>
</evidence>
<dbReference type="Pfam" id="PF20153">
    <property type="entry name" value="DUF6535"/>
    <property type="match status" value="1"/>
</dbReference>
<reference evidence="4 5" key="1">
    <citation type="submission" date="2019-12" db="EMBL/GenBank/DDBJ databases">
        <authorList>
            <person name="Floudas D."/>
            <person name="Bentzer J."/>
            <person name="Ahren D."/>
            <person name="Johansson T."/>
            <person name="Persson P."/>
            <person name="Tunlid A."/>
        </authorList>
    </citation>
    <scope>NUCLEOTIDE SEQUENCE [LARGE SCALE GENOMIC DNA]</scope>
    <source>
        <strain evidence="4 5">CBS 102.39</strain>
    </source>
</reference>
<feature type="region of interest" description="Disordered" evidence="1">
    <location>
        <begin position="696"/>
        <end position="716"/>
    </location>
</feature>
<feature type="compositionally biased region" description="Low complexity" evidence="1">
    <location>
        <begin position="63"/>
        <end position="75"/>
    </location>
</feature>
<evidence type="ECO:0000256" key="1">
    <source>
        <dbReference type="SAM" id="MobiDB-lite"/>
    </source>
</evidence>
<feature type="region of interest" description="Disordered" evidence="1">
    <location>
        <begin position="1"/>
        <end position="93"/>
    </location>
</feature>
<sequence>MTRTKSSVPRPTLTTTQLIPRSMSESDSRKKKGSSRASAHELSVWVPQHAETLQAPPRDVRRSSFSSSSGRSFGSGSRGSGSPMPESPFYASDSHTDVTSDIEVYSPGIKVASVHSSTDDLLNGATNKLQDECQQDGQARLWMVEDDFRHPIDLEPRQLKRKSSWEIVSERAWKDDISKCTIWKEEIDKLLVFAGLFAATVVAFIVVSYQLLLPAPDMMMKSLQHIAVSLVAECNLLNATCTLRSNTPVSSSPNAFKPSPAVLRMNISWFMAMTLSLCTVLIGTICLQWIREYQRNTRLGPKRALAVRQMRHDGFIEWKVPFICSLLPVLLQASLLLFFWGLLEFLWMLNTTLTVLVSIIIAAAVFFMVATIVAPAMQCIYADSDELHNYNQCAYKSPQALIFSVFAFTVAIFVIQICRAWRDEPEYLERKVEFLKKMRGETGWDWVSFDNQWQKSRIPNRQPDDAPQDSHDIPRALAWIGRHFVHDREAIFALCRLVFNSVHPYQALDVLRKISGKDDLVTGYDPAKDDSTEQIYEVLPDIQAALLLREMVQKNPDLQDAVMPHRAELFIRIFNYCSRQQEARGLDEEGLSQFLNGVQWNQLNPFMRRQDYALEMDLAVQFIGSFKKFLENDNFSKDSEFWKVVQNIVAQLISKKNEKLKLEVIQEMDHLNEVWLEYFRRNGLPEEQWDTLQNFIRKDPTDPTDPTNPTNPTNND</sequence>
<accession>A0A8H4QKU7</accession>
<dbReference type="EMBL" id="JAACJL010000057">
    <property type="protein sequence ID" value="KAF4612232.1"/>
    <property type="molecule type" value="Genomic_DNA"/>
</dbReference>
<evidence type="ECO:0000313" key="4">
    <source>
        <dbReference type="EMBL" id="KAF4612232.1"/>
    </source>
</evidence>
<dbReference type="Proteomes" id="UP000521872">
    <property type="component" value="Unassembled WGS sequence"/>
</dbReference>
<proteinExistence type="predicted"/>
<feature type="transmembrane region" description="Helical" evidence="2">
    <location>
        <begin position="190"/>
        <end position="212"/>
    </location>
</feature>
<protein>
    <recommendedName>
        <fullName evidence="3">DUF6535 domain-containing protein</fullName>
    </recommendedName>
</protein>